<keyword evidence="8" id="KW-1185">Reference proteome</keyword>
<evidence type="ECO:0000256" key="3">
    <source>
        <dbReference type="ARBA" id="ARBA00009284"/>
    </source>
</evidence>
<dbReference type="InterPro" id="IPR014756">
    <property type="entry name" value="Ig_E-set"/>
</dbReference>
<reference evidence="7 8" key="1">
    <citation type="submission" date="2021-05" db="EMBL/GenBank/DDBJ databases">
        <title>Roseococcus sp. XZZS9, whole genome shotgun sequencing project.</title>
        <authorList>
            <person name="Zhao G."/>
            <person name="Shen L."/>
        </authorList>
    </citation>
    <scope>NUCLEOTIDE SEQUENCE [LARGE SCALE GENOMIC DNA]</scope>
    <source>
        <strain evidence="7 8">XZZS9</strain>
    </source>
</reference>
<evidence type="ECO:0000256" key="2">
    <source>
        <dbReference type="ARBA" id="ARBA00005001"/>
    </source>
</evidence>
<dbReference type="InterPro" id="IPR014718">
    <property type="entry name" value="GH-type_carb-bd"/>
</dbReference>
<dbReference type="Gene3D" id="2.60.40.10">
    <property type="entry name" value="Immunoglobulins"/>
    <property type="match status" value="1"/>
</dbReference>
<proteinExistence type="inferred from homology"/>
<dbReference type="PIRSF" id="PIRSF006281">
    <property type="entry name" value="MdoG"/>
    <property type="match status" value="1"/>
</dbReference>
<dbReference type="PANTHER" id="PTHR30504:SF2">
    <property type="entry name" value="GLUCANS BIOSYNTHESIS PROTEIN G"/>
    <property type="match status" value="1"/>
</dbReference>
<dbReference type="Gene3D" id="2.70.98.10">
    <property type="match status" value="1"/>
</dbReference>
<comment type="subcellular location">
    <subcellularLocation>
        <location evidence="1">Periplasm</location>
    </subcellularLocation>
</comment>
<feature type="domain" description="Glucan biosynthesis periplasmic MdoG C-terminal" evidence="6">
    <location>
        <begin position="38"/>
        <end position="506"/>
    </location>
</feature>
<sequence>MQRRKLLFTAGAGASLLVGGAAGKAQTLPSDQQGPAPFNAETVSELARTIAGQPYRRRQSPLPRQFDRLDYDGYRKVRFDAAQAWWSEPDSPFRLQPHHRGFLFKDRVDLFEVAEGQATPLRFRASQFRYEDVQAPGEDEDLGFAGFRLLSPLNRPDHFDELCSFLGASYFRALGRGNVYGLSARGLAIRTADPQGEEFPAFTAFWIEKPKAGDTAAVVHALLESQSLAGAYRIAITPGETTTMEVQAKLFARQDVTALGIAPATSMFFFGPQDRDGVSDYRPAVHDSDGLMMRTGQVEQIWRPLSNPRDLQVSGFQDASPRGFGLLQRARAFSEYQDLDAEYHRRPNLWVEPLQDWGAGEVRLVEIPTQSEIHDNIAAFWSPAEPLKANTPLELRYRLHWSGQEPGDGRLVRFATTRIGAAGDGKARLFVLDITPVPTGPNATLPEAAVENSAGTLRNVVLHANRETGGMRLSFELDPGNTRVVELRARLRRGETPISETWAFRWTA</sequence>
<feature type="signal peptide" evidence="5">
    <location>
        <begin position="1"/>
        <end position="21"/>
    </location>
</feature>
<gene>
    <name evidence="7" type="ORF">KHU32_05320</name>
</gene>
<evidence type="ECO:0000313" key="8">
    <source>
        <dbReference type="Proteomes" id="UP000766336"/>
    </source>
</evidence>
<accession>A0ABS5QCM0</accession>
<dbReference type="Proteomes" id="UP000766336">
    <property type="component" value="Unassembled WGS sequence"/>
</dbReference>
<dbReference type="InterPro" id="IPR014438">
    <property type="entry name" value="Glucan_biosyn_MdoG/MdoD"/>
</dbReference>
<keyword evidence="5" id="KW-0732">Signal</keyword>
<dbReference type="RefSeq" id="WP_213668970.1">
    <property type="nucleotide sequence ID" value="NZ_JAHCDA010000001.1"/>
</dbReference>
<dbReference type="SUPFAM" id="SSF81296">
    <property type="entry name" value="E set domains"/>
    <property type="match status" value="1"/>
</dbReference>
<organism evidence="7 8">
    <name type="scientific">Roseococcus pinisoli</name>
    <dbReference type="NCBI Taxonomy" id="2835040"/>
    <lineage>
        <taxon>Bacteria</taxon>
        <taxon>Pseudomonadati</taxon>
        <taxon>Pseudomonadota</taxon>
        <taxon>Alphaproteobacteria</taxon>
        <taxon>Acetobacterales</taxon>
        <taxon>Roseomonadaceae</taxon>
        <taxon>Roseococcus</taxon>
    </lineage>
</organism>
<evidence type="ECO:0000256" key="4">
    <source>
        <dbReference type="ARBA" id="ARBA00022764"/>
    </source>
</evidence>
<comment type="similarity">
    <text evidence="3">Belongs to the OpgD/OpgG family.</text>
</comment>
<comment type="caution">
    <text evidence="7">The sequence shown here is derived from an EMBL/GenBank/DDBJ whole genome shotgun (WGS) entry which is preliminary data.</text>
</comment>
<keyword evidence="4" id="KW-0574">Periplasm</keyword>
<evidence type="ECO:0000313" key="7">
    <source>
        <dbReference type="EMBL" id="MBS7810348.1"/>
    </source>
</evidence>
<dbReference type="EMBL" id="JAHCDA010000001">
    <property type="protein sequence ID" value="MBS7810348.1"/>
    <property type="molecule type" value="Genomic_DNA"/>
</dbReference>
<dbReference type="InterPro" id="IPR007444">
    <property type="entry name" value="Glucan_biosyn_MdoG_C"/>
</dbReference>
<dbReference type="InterPro" id="IPR011013">
    <property type="entry name" value="Gal_mutarotase_sf_dom"/>
</dbReference>
<feature type="chain" id="PRO_5047408809" evidence="5">
    <location>
        <begin position="22"/>
        <end position="508"/>
    </location>
</feature>
<comment type="pathway">
    <text evidence="2">Glycan metabolism; osmoregulated periplasmic glucan (OPG) biosynthesis.</text>
</comment>
<evidence type="ECO:0000256" key="5">
    <source>
        <dbReference type="SAM" id="SignalP"/>
    </source>
</evidence>
<evidence type="ECO:0000259" key="6">
    <source>
        <dbReference type="Pfam" id="PF04349"/>
    </source>
</evidence>
<evidence type="ECO:0000256" key="1">
    <source>
        <dbReference type="ARBA" id="ARBA00004418"/>
    </source>
</evidence>
<dbReference type="InterPro" id="IPR013783">
    <property type="entry name" value="Ig-like_fold"/>
</dbReference>
<name>A0ABS5QCM0_9PROT</name>
<dbReference type="Pfam" id="PF04349">
    <property type="entry name" value="MdoG"/>
    <property type="match status" value="1"/>
</dbReference>
<dbReference type="SUPFAM" id="SSF74650">
    <property type="entry name" value="Galactose mutarotase-like"/>
    <property type="match status" value="1"/>
</dbReference>
<dbReference type="PANTHER" id="PTHR30504">
    <property type="entry name" value="GLUCANS BIOSYNTHESIS PROTEIN"/>
    <property type="match status" value="1"/>
</dbReference>
<protein>
    <submittedName>
        <fullName evidence="7">Glucan biosynthesis protein G</fullName>
    </submittedName>
</protein>